<proteinExistence type="predicted"/>
<accession>A0A380FCK9</accession>
<dbReference type="InterPro" id="IPR051309">
    <property type="entry name" value="ABCF_ATPase"/>
</dbReference>
<gene>
    <name evidence="1" type="ORF">NCTC12195_01364</name>
</gene>
<dbReference type="PANTHER" id="PTHR42855">
    <property type="entry name" value="ABC TRANSPORTER ATP-BINDING SUBUNIT"/>
    <property type="match status" value="1"/>
</dbReference>
<dbReference type="Proteomes" id="UP000255277">
    <property type="component" value="Unassembled WGS sequence"/>
</dbReference>
<evidence type="ECO:0000313" key="2">
    <source>
        <dbReference type="Proteomes" id="UP000255277"/>
    </source>
</evidence>
<sequence>MDQTVKVAYFKQTEERLDRDIRMIDYLREESEVAKEKDGTSVSITQLLERFLFPSATHGKKVYKLSGGEQKTFVFIEIISTSTERPITRRTNE</sequence>
<dbReference type="AlphaFoldDB" id="A0A380FCK9"/>
<dbReference type="PANTHER" id="PTHR42855:SF1">
    <property type="entry name" value="ABC TRANSPORTER DOMAIN-CONTAINING PROTEIN"/>
    <property type="match status" value="1"/>
</dbReference>
<evidence type="ECO:0000313" key="1">
    <source>
        <dbReference type="EMBL" id="SUM31927.1"/>
    </source>
</evidence>
<protein>
    <submittedName>
        <fullName evidence="1">ABC transporter ATPase</fullName>
    </submittedName>
</protein>
<reference evidence="1 2" key="1">
    <citation type="submission" date="2018-06" db="EMBL/GenBank/DDBJ databases">
        <authorList>
            <consortium name="Pathogen Informatics"/>
            <person name="Doyle S."/>
        </authorList>
    </citation>
    <scope>NUCLEOTIDE SEQUENCE [LARGE SCALE GENOMIC DNA]</scope>
    <source>
        <strain evidence="1 2">NCTC12195</strain>
    </source>
</reference>
<organism evidence="1 2">
    <name type="scientific">Staphylococcus gallinarum</name>
    <dbReference type="NCBI Taxonomy" id="1293"/>
    <lineage>
        <taxon>Bacteria</taxon>
        <taxon>Bacillati</taxon>
        <taxon>Bacillota</taxon>
        <taxon>Bacilli</taxon>
        <taxon>Bacillales</taxon>
        <taxon>Staphylococcaceae</taxon>
        <taxon>Staphylococcus</taxon>
    </lineage>
</organism>
<name>A0A380FCK9_STAGA</name>
<dbReference type="EMBL" id="UHDK01000001">
    <property type="protein sequence ID" value="SUM31927.1"/>
    <property type="molecule type" value="Genomic_DNA"/>
</dbReference>